<dbReference type="SUPFAM" id="SSF52467">
    <property type="entry name" value="DHS-like NAD/FAD-binding domain"/>
    <property type="match status" value="1"/>
</dbReference>
<comment type="similarity">
    <text evidence="1 3">Belongs to the TPP enzyme family.</text>
</comment>
<reference evidence="7 8" key="1">
    <citation type="submission" date="2023-11" db="EMBL/GenBank/DDBJ databases">
        <title>Genome sequence of Microbacterium rhizosphaerae KACC 19337.</title>
        <authorList>
            <person name="Choi H."/>
            <person name="Kim S."/>
            <person name="Kim Y."/>
            <person name="Kwon S.-W."/>
            <person name="Heo J."/>
        </authorList>
    </citation>
    <scope>NUCLEOTIDE SEQUENCE [LARGE SCALE GENOMIC DNA]</scope>
    <source>
        <strain evidence="7 8">KACC 19337</strain>
    </source>
</reference>
<dbReference type="InterPro" id="IPR000399">
    <property type="entry name" value="TPP-bd_CS"/>
</dbReference>
<dbReference type="PANTHER" id="PTHR18968">
    <property type="entry name" value="THIAMINE PYROPHOSPHATE ENZYMES"/>
    <property type="match status" value="1"/>
</dbReference>
<feature type="domain" description="Thiamine pyrophosphate enzyme central" evidence="4">
    <location>
        <begin position="193"/>
        <end position="320"/>
    </location>
</feature>
<accession>A0ABZ0SJC9</accession>
<proteinExistence type="inferred from homology"/>
<evidence type="ECO:0000256" key="1">
    <source>
        <dbReference type="ARBA" id="ARBA00007812"/>
    </source>
</evidence>
<gene>
    <name evidence="7" type="primary">mdlC</name>
    <name evidence="7" type="ORF">SM116_17200</name>
</gene>
<evidence type="ECO:0000259" key="6">
    <source>
        <dbReference type="Pfam" id="PF02776"/>
    </source>
</evidence>
<protein>
    <submittedName>
        <fullName evidence="7">Benzoylformate decarboxylase</fullName>
        <ecNumber evidence="7">4.1.1.7</ecNumber>
    </submittedName>
</protein>
<evidence type="ECO:0000259" key="4">
    <source>
        <dbReference type="Pfam" id="PF00205"/>
    </source>
</evidence>
<dbReference type="CDD" id="cd02002">
    <property type="entry name" value="TPP_BFDC"/>
    <property type="match status" value="1"/>
</dbReference>
<evidence type="ECO:0000313" key="8">
    <source>
        <dbReference type="Proteomes" id="UP001323798"/>
    </source>
</evidence>
<dbReference type="Gene3D" id="3.40.50.1220">
    <property type="entry name" value="TPP-binding domain"/>
    <property type="match status" value="1"/>
</dbReference>
<dbReference type="NCBIfam" id="NF005485">
    <property type="entry name" value="PRK07092.1"/>
    <property type="match status" value="1"/>
</dbReference>
<dbReference type="GO" id="GO:0050695">
    <property type="term" value="F:benzoylformate decarboxylase activity"/>
    <property type="evidence" value="ECO:0007669"/>
    <property type="project" value="UniProtKB-EC"/>
</dbReference>
<dbReference type="PANTHER" id="PTHR18968:SF133">
    <property type="entry name" value="BENZOYLFORMATE DECARBOXYLASE"/>
    <property type="match status" value="1"/>
</dbReference>
<dbReference type="EMBL" id="CP139368">
    <property type="protein sequence ID" value="WPR89472.1"/>
    <property type="molecule type" value="Genomic_DNA"/>
</dbReference>
<dbReference type="Pfam" id="PF02775">
    <property type="entry name" value="TPP_enzyme_C"/>
    <property type="match status" value="1"/>
</dbReference>
<dbReference type="CDD" id="cd07035">
    <property type="entry name" value="TPP_PYR_POX_like"/>
    <property type="match status" value="1"/>
</dbReference>
<sequence>MPSLDVAHAFYDVLRSHGVTRMFGNPGSNELTMLKHLPDDIEYVLALQEGAAVAMADGYAQASGSLGVVNLHSSSGTGNAMGNLTNSAAAHVPLLVIAGQQSRRYVPLNAMLTNLDATRLGDPLMKWSAEPLRPEDVPLAVSQAVLLAESAPTGPVFVSVPLDDWDRPADDRASAHLTQRTVSGTPVLADVSVEAIAAALDQASAPVLVLGPGADTTHGWEATRLLSEHRGMPVWVAPSPSRAPFPTRHPYFRGVLPTGLGDVADVLSEHDLVLTIGAAVFRYHQFVDGSPLASGTLLIGITSDPSEASRAAAGTLYVGDPCDAAVRLAARVREGEQSASGVVEIVDAPTSVNGRYSAHAILDAVDAAKPDDSVIVLEWTSADTLWARLTFDSAQSYYFPANGGLGWGLPASIGVQLANPDRPVIALIGDGAMQYTPSALWTAARYQVPVTFVIAQNEEYGALQRFSRIMHVPDAGYLDLDGLDPVSIAKGYGIDACELADIDQLEQFVRAAGSATGPRLAVVPQLSQR</sequence>
<organism evidence="7 8">
    <name type="scientific">Microbacterium rhizosphaerae</name>
    <dbReference type="NCBI Taxonomy" id="1678237"/>
    <lineage>
        <taxon>Bacteria</taxon>
        <taxon>Bacillati</taxon>
        <taxon>Actinomycetota</taxon>
        <taxon>Actinomycetes</taxon>
        <taxon>Micrococcales</taxon>
        <taxon>Microbacteriaceae</taxon>
        <taxon>Microbacterium</taxon>
    </lineage>
</organism>
<dbReference type="InterPro" id="IPR029061">
    <property type="entry name" value="THDP-binding"/>
</dbReference>
<keyword evidence="8" id="KW-1185">Reference proteome</keyword>
<dbReference type="RefSeq" id="WP_320942188.1">
    <property type="nucleotide sequence ID" value="NZ_BAABEU010000001.1"/>
</dbReference>
<dbReference type="Proteomes" id="UP001323798">
    <property type="component" value="Chromosome"/>
</dbReference>
<dbReference type="EC" id="4.1.1.7" evidence="7"/>
<dbReference type="InterPro" id="IPR045229">
    <property type="entry name" value="TPP_enz"/>
</dbReference>
<dbReference type="SUPFAM" id="SSF52518">
    <property type="entry name" value="Thiamin diphosphate-binding fold (THDP-binding)"/>
    <property type="match status" value="2"/>
</dbReference>
<keyword evidence="7" id="KW-0456">Lyase</keyword>
<evidence type="ECO:0000313" key="7">
    <source>
        <dbReference type="EMBL" id="WPR89472.1"/>
    </source>
</evidence>
<feature type="domain" description="Thiamine pyrophosphate enzyme N-terminal TPP-binding" evidence="6">
    <location>
        <begin position="5"/>
        <end position="117"/>
    </location>
</feature>
<name>A0ABZ0SJC9_9MICO</name>
<dbReference type="Pfam" id="PF00205">
    <property type="entry name" value="TPP_enzyme_M"/>
    <property type="match status" value="1"/>
</dbReference>
<feature type="domain" description="Thiamine pyrophosphate enzyme TPP-binding" evidence="5">
    <location>
        <begin position="390"/>
        <end position="520"/>
    </location>
</feature>
<evidence type="ECO:0000256" key="3">
    <source>
        <dbReference type="RuleBase" id="RU362132"/>
    </source>
</evidence>
<dbReference type="Pfam" id="PF02776">
    <property type="entry name" value="TPP_enzyme_N"/>
    <property type="match status" value="1"/>
</dbReference>
<dbReference type="Gene3D" id="3.40.50.970">
    <property type="match status" value="2"/>
</dbReference>
<keyword evidence="2 3" id="KW-0786">Thiamine pyrophosphate</keyword>
<dbReference type="InterPro" id="IPR012000">
    <property type="entry name" value="Thiamin_PyroP_enz_cen_dom"/>
</dbReference>
<dbReference type="InterPro" id="IPR012001">
    <property type="entry name" value="Thiamin_PyroP_enz_TPP-bd_dom"/>
</dbReference>
<dbReference type="InterPro" id="IPR029035">
    <property type="entry name" value="DHS-like_NAD/FAD-binding_dom"/>
</dbReference>
<dbReference type="InterPro" id="IPR011766">
    <property type="entry name" value="TPP_enzyme_TPP-bd"/>
</dbReference>
<evidence type="ECO:0000259" key="5">
    <source>
        <dbReference type="Pfam" id="PF02775"/>
    </source>
</evidence>
<dbReference type="PROSITE" id="PS00187">
    <property type="entry name" value="TPP_ENZYMES"/>
    <property type="match status" value="1"/>
</dbReference>
<evidence type="ECO:0000256" key="2">
    <source>
        <dbReference type="ARBA" id="ARBA00023052"/>
    </source>
</evidence>